<evidence type="ECO:0000313" key="3">
    <source>
        <dbReference type="Proteomes" id="UP000199163"/>
    </source>
</evidence>
<feature type="transmembrane region" description="Helical" evidence="1">
    <location>
        <begin position="419"/>
        <end position="439"/>
    </location>
</feature>
<dbReference type="STRING" id="568899.SAMN05192534_12633"/>
<feature type="transmembrane region" description="Helical" evidence="1">
    <location>
        <begin position="122"/>
        <end position="140"/>
    </location>
</feature>
<evidence type="ECO:0000313" key="2">
    <source>
        <dbReference type="EMBL" id="SDI22754.1"/>
    </source>
</evidence>
<accession>A0A1G8IUV2</accession>
<sequence length="468" mass="50941">MSAEMVGLSLIVIGILLVIGKWLRIQIPIFQKLYLPTSIIAGFIALLLGPEVLGRVIGTAAGDDVMTFGLFLEEIYAVWETLPGLLINVVFACLFLGFTLPKWKDIWFVGGPQISFGYTLSWGQYVFGILLVLLVLVPFFNMSPAAGALIEIGFVGGHGTAAGMAGTFEQIGFPEGYDLAVGLATVGILSGVIIGIILINVAVRKGQTNILKKAEDISWDQQLGVIQEERRESAGKMTTSPISIEPLALHFAYIGIAIFIGFLLLEGLIWLESVTWAHWVNVELMGYMPLFPFAMIGGVIVQAALTLFDRYDTIDRGLINRVQGLALDWLIVSALATLSLQVLGSYFVPFILLSLVGIMWNVLAFVYIAPRMIPNYWFERGMGDLGQSMGVAATGLLLMRVVDPENRSPALNAFGYKQLLFEPIVGGGLFTAASVPLIIQFGAVPVLILTTVLMLICFAFGIFYFGRK</sequence>
<dbReference type="GO" id="GO:0015501">
    <property type="term" value="F:glutamate:sodium symporter activity"/>
    <property type="evidence" value="ECO:0007669"/>
    <property type="project" value="InterPro"/>
</dbReference>
<gene>
    <name evidence="2" type="ORF">SAMN05192534_12633</name>
</gene>
<protein>
    <submittedName>
        <fullName evidence="2">Glutamate:Na+ symporter, ESS family</fullName>
    </submittedName>
</protein>
<feature type="transmembrane region" description="Helical" evidence="1">
    <location>
        <begin position="346"/>
        <end position="369"/>
    </location>
</feature>
<feature type="transmembrane region" description="Helical" evidence="1">
    <location>
        <begin position="6"/>
        <end position="23"/>
    </location>
</feature>
<feature type="transmembrane region" description="Helical" evidence="1">
    <location>
        <begin position="247"/>
        <end position="270"/>
    </location>
</feature>
<dbReference type="EMBL" id="FNDK01000026">
    <property type="protein sequence ID" value="SDI22754.1"/>
    <property type="molecule type" value="Genomic_DNA"/>
</dbReference>
<dbReference type="GO" id="GO:0016020">
    <property type="term" value="C:membrane"/>
    <property type="evidence" value="ECO:0007669"/>
    <property type="project" value="InterPro"/>
</dbReference>
<dbReference type="GO" id="GO:0015813">
    <property type="term" value="P:L-glutamate transmembrane transport"/>
    <property type="evidence" value="ECO:0007669"/>
    <property type="project" value="InterPro"/>
</dbReference>
<keyword evidence="1" id="KW-0812">Transmembrane</keyword>
<feature type="transmembrane region" description="Helical" evidence="1">
    <location>
        <begin position="446"/>
        <end position="466"/>
    </location>
</feature>
<keyword evidence="1" id="KW-0472">Membrane</keyword>
<dbReference type="Proteomes" id="UP000199163">
    <property type="component" value="Unassembled WGS sequence"/>
</dbReference>
<name>A0A1G8IUV2_9BACI</name>
<dbReference type="PANTHER" id="PTHR36178:SF1">
    <property type="entry name" value="SODIUM_GLUTAMATE SYMPORTER"/>
    <property type="match status" value="1"/>
</dbReference>
<dbReference type="Pfam" id="PF03616">
    <property type="entry name" value="Glt_symporter"/>
    <property type="match status" value="1"/>
</dbReference>
<organism evidence="2 3">
    <name type="scientific">Alteribacillus persepolensis</name>
    <dbReference type="NCBI Taxonomy" id="568899"/>
    <lineage>
        <taxon>Bacteria</taxon>
        <taxon>Bacillati</taxon>
        <taxon>Bacillota</taxon>
        <taxon>Bacilli</taxon>
        <taxon>Bacillales</taxon>
        <taxon>Bacillaceae</taxon>
        <taxon>Alteribacillus</taxon>
    </lineage>
</organism>
<dbReference type="AlphaFoldDB" id="A0A1G8IUV2"/>
<keyword evidence="1" id="KW-1133">Transmembrane helix</keyword>
<evidence type="ECO:0000256" key="1">
    <source>
        <dbReference type="SAM" id="Phobius"/>
    </source>
</evidence>
<reference evidence="2 3" key="1">
    <citation type="submission" date="2016-10" db="EMBL/GenBank/DDBJ databases">
        <authorList>
            <person name="de Groot N.N."/>
        </authorList>
    </citation>
    <scope>NUCLEOTIDE SEQUENCE [LARGE SCALE GENOMIC DNA]</scope>
    <source>
        <strain evidence="2 3">DSM 21632</strain>
    </source>
</reference>
<feature type="transmembrane region" description="Helical" evidence="1">
    <location>
        <begin position="77"/>
        <end position="101"/>
    </location>
</feature>
<dbReference type="OrthoDB" id="9801557at2"/>
<feature type="transmembrane region" description="Helical" evidence="1">
    <location>
        <begin position="290"/>
        <end position="308"/>
    </location>
</feature>
<feature type="transmembrane region" description="Helical" evidence="1">
    <location>
        <begin position="35"/>
        <end position="57"/>
    </location>
</feature>
<proteinExistence type="predicted"/>
<keyword evidence="3" id="KW-1185">Reference proteome</keyword>
<feature type="transmembrane region" description="Helical" evidence="1">
    <location>
        <begin position="320"/>
        <end position="340"/>
    </location>
</feature>
<dbReference type="InterPro" id="IPR004445">
    <property type="entry name" value="GltS"/>
</dbReference>
<dbReference type="PANTHER" id="PTHR36178">
    <property type="entry name" value="SLR0625 PROTEIN"/>
    <property type="match status" value="1"/>
</dbReference>
<feature type="transmembrane region" description="Helical" evidence="1">
    <location>
        <begin position="179"/>
        <end position="203"/>
    </location>
</feature>
<dbReference type="RefSeq" id="WP_091276006.1">
    <property type="nucleotide sequence ID" value="NZ_FNDK01000026.1"/>
</dbReference>